<evidence type="ECO:0000313" key="3">
    <source>
        <dbReference type="Proteomes" id="UP000441797"/>
    </source>
</evidence>
<dbReference type="InterPro" id="IPR002850">
    <property type="entry name" value="PIN_toxin-like"/>
</dbReference>
<dbReference type="AlphaFoldDB" id="A0A6N8FXM7"/>
<feature type="domain" description="PIN" evidence="1">
    <location>
        <begin position="2"/>
        <end position="55"/>
    </location>
</feature>
<dbReference type="InterPro" id="IPR002716">
    <property type="entry name" value="PIN_dom"/>
</dbReference>
<accession>A0A6N8FXM7</accession>
<dbReference type="OrthoDB" id="426765at2"/>
<evidence type="ECO:0000313" key="2">
    <source>
        <dbReference type="EMBL" id="MUL37711.1"/>
    </source>
</evidence>
<evidence type="ECO:0000259" key="1">
    <source>
        <dbReference type="Pfam" id="PF13470"/>
    </source>
</evidence>
<reference evidence="2 3" key="1">
    <citation type="journal article" date="2019" name="Front. Microbiol.">
        <title>Genomic Features for Desiccation Tolerance and Sugar Biosynthesis in the Extremophile Gloeocapsopsis sp. UTEX B3054.</title>
        <authorList>
            <person name="Urrejola C."/>
            <person name="Alcorta J."/>
            <person name="Salas L."/>
            <person name="Vasquez M."/>
            <person name="Polz M.F."/>
            <person name="Vicuna R."/>
            <person name="Diez B."/>
        </authorList>
    </citation>
    <scope>NUCLEOTIDE SEQUENCE [LARGE SCALE GENOMIC DNA]</scope>
    <source>
        <strain evidence="2 3">1H9</strain>
    </source>
</reference>
<dbReference type="Proteomes" id="UP000441797">
    <property type="component" value="Unassembled WGS sequence"/>
</dbReference>
<organism evidence="2 3">
    <name type="scientific">Gloeocapsopsis dulcis AAB1 = 1H9</name>
    <dbReference type="NCBI Taxonomy" id="1433147"/>
    <lineage>
        <taxon>Bacteria</taxon>
        <taxon>Bacillati</taxon>
        <taxon>Cyanobacteriota</taxon>
        <taxon>Cyanophyceae</taxon>
        <taxon>Oscillatoriophycideae</taxon>
        <taxon>Chroococcales</taxon>
        <taxon>Chroococcaceae</taxon>
        <taxon>Gloeocapsopsis</taxon>
        <taxon>Gloeocapsopsis dulcis</taxon>
    </lineage>
</organism>
<name>A0A6N8FXM7_9CHRO</name>
<dbReference type="NCBIfam" id="TIGR00305">
    <property type="entry name" value="putative toxin-antitoxin system toxin component, PIN family"/>
    <property type="match status" value="1"/>
</dbReference>
<proteinExistence type="predicted"/>
<dbReference type="SUPFAM" id="SSF88723">
    <property type="entry name" value="PIN domain-like"/>
    <property type="match status" value="1"/>
</dbReference>
<dbReference type="InterPro" id="IPR029060">
    <property type="entry name" value="PIN-like_dom_sf"/>
</dbReference>
<dbReference type="RefSeq" id="WP_105219531.1">
    <property type="nucleotide sequence ID" value="NZ_CAWNSU010000039.1"/>
</dbReference>
<dbReference type="Pfam" id="PF13470">
    <property type="entry name" value="PIN_3"/>
    <property type="match status" value="1"/>
</dbReference>
<protein>
    <submittedName>
        <fullName evidence="2">Putative toxin-antitoxin system toxin component, PIN family</fullName>
    </submittedName>
</protein>
<comment type="caution">
    <text evidence="2">The sequence shown here is derived from an EMBL/GenBank/DDBJ whole genome shotgun (WGS) entry which is preliminary data.</text>
</comment>
<sequence length="82" mass="9052">MKVLLDTNIWVSGLLWGGVPGEILKLAQSQQISVVASEALLQELELTLSYTKLQQRISLLGVTVEDLKAQDFLRIVVDKTGE</sequence>
<dbReference type="PANTHER" id="PTHR34610">
    <property type="entry name" value="SSL7007 PROTEIN"/>
    <property type="match status" value="1"/>
</dbReference>
<keyword evidence="3" id="KW-1185">Reference proteome</keyword>
<dbReference type="PANTHER" id="PTHR34610:SF4">
    <property type="entry name" value="SLL8027 PROTEIN"/>
    <property type="match status" value="1"/>
</dbReference>
<gene>
    <name evidence="2" type="ORF">BWI75_15590</name>
</gene>
<dbReference type="EMBL" id="NAPY01000025">
    <property type="protein sequence ID" value="MUL37711.1"/>
    <property type="molecule type" value="Genomic_DNA"/>
</dbReference>